<reference evidence="2" key="1">
    <citation type="submission" date="2014-03" db="EMBL/GenBank/DDBJ databases">
        <title>The sialotranscriptome of Amblyomma triste, Amblyomma parvum and Amblyomma cajennense ticks, uncovered by 454-based RNA-seq.</title>
        <authorList>
            <person name="Garcia G.R."/>
            <person name="Gardinassi L.G."/>
            <person name="Ribeiro J.M."/>
            <person name="Anatriello E."/>
            <person name="Ferreira B.R."/>
            <person name="Moreira H.N."/>
            <person name="Mafra C."/>
            <person name="Olegario M.M."/>
            <person name="Szabo P.J."/>
            <person name="Miranda-Santos I.K."/>
            <person name="Maruyama S.R."/>
        </authorList>
    </citation>
    <scope>NUCLEOTIDE SEQUENCE</scope>
    <source>
        <strain evidence="2">Uberlandia</strain>
        <tissue evidence="2">Salivary glands</tissue>
    </source>
</reference>
<dbReference type="AlphaFoldDB" id="A0A023FCX7"/>
<organism evidence="2">
    <name type="scientific">Amblyomma cajennense</name>
    <name type="common">Cayenne tick</name>
    <name type="synonym">Acarus cajennensis</name>
    <dbReference type="NCBI Taxonomy" id="34607"/>
    <lineage>
        <taxon>Eukaryota</taxon>
        <taxon>Metazoa</taxon>
        <taxon>Ecdysozoa</taxon>
        <taxon>Arthropoda</taxon>
        <taxon>Chelicerata</taxon>
        <taxon>Arachnida</taxon>
        <taxon>Acari</taxon>
        <taxon>Parasitiformes</taxon>
        <taxon>Ixodida</taxon>
        <taxon>Ixodoidea</taxon>
        <taxon>Ixodidae</taxon>
        <taxon>Amblyomminae</taxon>
        <taxon>Amblyomma</taxon>
    </lineage>
</organism>
<keyword evidence="1" id="KW-0732">Signal</keyword>
<name>A0A023FCX7_AMBCJ</name>
<proteinExistence type="evidence at transcript level"/>
<sequence>MEFVAIAILLVLSFNCCVAYQKPPCDANFIARRLGYNPDAWQLITEEHPRYRLMFHSNGSLQVDYRCLCTTTSNPYQSDKWKRYVKYHFLGNSTQTMHGTREVSTKKSTEFDVYDDVVQAPHYTMTSYNVWVYTAYYEKKQTIPYDCIFFYEACTNDKKIWVYEDCPKSEHCLE</sequence>
<evidence type="ECO:0000256" key="1">
    <source>
        <dbReference type="SAM" id="SignalP"/>
    </source>
</evidence>
<dbReference type="EMBL" id="GBBK01004786">
    <property type="protein sequence ID" value="JAC19696.1"/>
    <property type="molecule type" value="mRNA"/>
</dbReference>
<evidence type="ECO:0000313" key="2">
    <source>
        <dbReference type="EMBL" id="JAC19696.1"/>
    </source>
</evidence>
<accession>A0A023FCX7</accession>
<protein>
    <submittedName>
        <fullName evidence="2">Putative secreted protein</fullName>
    </submittedName>
</protein>
<feature type="signal peptide" evidence="1">
    <location>
        <begin position="1"/>
        <end position="19"/>
    </location>
</feature>
<feature type="chain" id="PRO_5001516396" evidence="1">
    <location>
        <begin position="20"/>
        <end position="174"/>
    </location>
</feature>